<protein>
    <submittedName>
        <fullName evidence="2">DUF2306 domain-containing protein</fullName>
    </submittedName>
</protein>
<keyword evidence="1" id="KW-1133">Transmembrane helix</keyword>
<feature type="transmembrane region" description="Helical" evidence="1">
    <location>
        <begin position="40"/>
        <end position="60"/>
    </location>
</feature>
<evidence type="ECO:0000313" key="3">
    <source>
        <dbReference type="Proteomes" id="UP001597180"/>
    </source>
</evidence>
<keyword evidence="1" id="KW-0472">Membrane</keyword>
<sequence>MNTYGLILTLHIVAGTICLITGAISAFAQKRKGLHTAVGELYHACYVVILLSSVIMAVMHWAESVYLFYIAIFSYGLAFYGYIAKKRRRPGWIGQHIGGMLGSYIGIITAVLVVNGHHIPVLNQLPILAIWFLPTIIGTPLIVMVGRRYKRRKKA</sequence>
<name>A0ABW3UY83_9BACL</name>
<evidence type="ECO:0000313" key="2">
    <source>
        <dbReference type="EMBL" id="MFD1224605.1"/>
    </source>
</evidence>
<reference evidence="3" key="1">
    <citation type="journal article" date="2019" name="Int. J. Syst. Evol. Microbiol.">
        <title>The Global Catalogue of Microorganisms (GCM) 10K type strain sequencing project: providing services to taxonomists for standard genome sequencing and annotation.</title>
        <authorList>
            <consortium name="The Broad Institute Genomics Platform"/>
            <consortium name="The Broad Institute Genome Sequencing Center for Infectious Disease"/>
            <person name="Wu L."/>
            <person name="Ma J."/>
        </authorList>
    </citation>
    <scope>NUCLEOTIDE SEQUENCE [LARGE SCALE GENOMIC DNA]</scope>
    <source>
        <strain evidence="3">CCUG 53270</strain>
    </source>
</reference>
<keyword evidence="3" id="KW-1185">Reference proteome</keyword>
<keyword evidence="1" id="KW-0812">Transmembrane</keyword>
<dbReference type="RefSeq" id="WP_079909025.1">
    <property type="nucleotide sequence ID" value="NZ_BAABJG010000026.1"/>
</dbReference>
<feature type="transmembrane region" description="Helical" evidence="1">
    <location>
        <begin position="125"/>
        <end position="145"/>
    </location>
</feature>
<feature type="transmembrane region" description="Helical" evidence="1">
    <location>
        <begin position="66"/>
        <end position="84"/>
    </location>
</feature>
<dbReference type="Proteomes" id="UP001597180">
    <property type="component" value="Unassembled WGS sequence"/>
</dbReference>
<feature type="transmembrane region" description="Helical" evidence="1">
    <location>
        <begin position="96"/>
        <end position="119"/>
    </location>
</feature>
<accession>A0ABW3UY83</accession>
<evidence type="ECO:0000256" key="1">
    <source>
        <dbReference type="SAM" id="Phobius"/>
    </source>
</evidence>
<dbReference type="EMBL" id="JBHTLU010000046">
    <property type="protein sequence ID" value="MFD1224605.1"/>
    <property type="molecule type" value="Genomic_DNA"/>
</dbReference>
<feature type="transmembrane region" description="Helical" evidence="1">
    <location>
        <begin position="6"/>
        <end position="28"/>
    </location>
</feature>
<comment type="caution">
    <text evidence="2">The sequence shown here is derived from an EMBL/GenBank/DDBJ whole genome shotgun (WGS) entry which is preliminary data.</text>
</comment>
<organism evidence="2 3">
    <name type="scientific">Paenibacillus vulneris</name>
    <dbReference type="NCBI Taxonomy" id="1133364"/>
    <lineage>
        <taxon>Bacteria</taxon>
        <taxon>Bacillati</taxon>
        <taxon>Bacillota</taxon>
        <taxon>Bacilli</taxon>
        <taxon>Bacillales</taxon>
        <taxon>Paenibacillaceae</taxon>
        <taxon>Paenibacillus</taxon>
    </lineage>
</organism>
<proteinExistence type="predicted"/>
<gene>
    <name evidence="2" type="ORF">ACFQ4B_31305</name>
</gene>